<organism evidence="1 2">
    <name type="scientific">Nyctereutes procyonoides</name>
    <name type="common">Raccoon dog</name>
    <name type="synonym">Canis procyonoides</name>
    <dbReference type="NCBI Taxonomy" id="34880"/>
    <lineage>
        <taxon>Eukaryota</taxon>
        <taxon>Metazoa</taxon>
        <taxon>Chordata</taxon>
        <taxon>Craniata</taxon>
        <taxon>Vertebrata</taxon>
        <taxon>Euteleostomi</taxon>
        <taxon>Mammalia</taxon>
        <taxon>Eutheria</taxon>
        <taxon>Laurasiatheria</taxon>
        <taxon>Carnivora</taxon>
        <taxon>Caniformia</taxon>
        <taxon>Canidae</taxon>
        <taxon>Nyctereutes</taxon>
    </lineage>
</organism>
<dbReference type="AlphaFoldDB" id="A0A811XV50"/>
<name>A0A811XV50_NYCPR</name>
<dbReference type="Gene3D" id="2.40.50.140">
    <property type="entry name" value="Nucleic acid-binding proteins"/>
    <property type="match status" value="1"/>
</dbReference>
<evidence type="ECO:0000313" key="2">
    <source>
        <dbReference type="Proteomes" id="UP000645828"/>
    </source>
</evidence>
<dbReference type="Proteomes" id="UP000645828">
    <property type="component" value="Unassembled WGS sequence"/>
</dbReference>
<dbReference type="EMBL" id="CAJHUB010000649">
    <property type="protein sequence ID" value="CAD7668010.1"/>
    <property type="molecule type" value="Genomic_DNA"/>
</dbReference>
<comment type="caution">
    <text evidence="1">The sequence shown here is derived from an EMBL/GenBank/DDBJ whole genome shotgun (WGS) entry which is preliminary data.</text>
</comment>
<dbReference type="InterPro" id="IPR012340">
    <property type="entry name" value="NA-bd_OB-fold"/>
</dbReference>
<proteinExistence type="predicted"/>
<evidence type="ECO:0000313" key="1">
    <source>
        <dbReference type="EMBL" id="CAD7668010.1"/>
    </source>
</evidence>
<keyword evidence="2" id="KW-1185">Reference proteome</keyword>
<protein>
    <submittedName>
        <fullName evidence="1">(raccoon dog) hypothetical protein</fullName>
    </submittedName>
</protein>
<sequence length="93" mass="10802">MFQRPALLVRDQFLRQEPEVAGSLILRSLNRVRLPGRVEKHPVTVFSPATNEMWQWNSEAYQGGDVNQKTTWHNRSLFQAGLRDVAYWCEEGS</sequence>
<accession>A0A811XV50</accession>
<reference evidence="1" key="1">
    <citation type="submission" date="2020-12" db="EMBL/GenBank/DDBJ databases">
        <authorList>
            <consortium name="Molecular Ecology Group"/>
        </authorList>
    </citation>
    <scope>NUCLEOTIDE SEQUENCE</scope>
    <source>
        <strain evidence="1">TBG_1078</strain>
    </source>
</reference>
<gene>
    <name evidence="1" type="ORF">NYPRO_LOCUS1282</name>
</gene>